<evidence type="ECO:0000313" key="11">
    <source>
        <dbReference type="Proteomes" id="UP000049077"/>
    </source>
</evidence>
<dbReference type="CDD" id="cd05015">
    <property type="entry name" value="SIS_PGI_1"/>
    <property type="match status" value="1"/>
</dbReference>
<dbReference type="Gene3D" id="1.10.1390.10">
    <property type="match status" value="1"/>
</dbReference>
<name>A0A0T7DRT4_9VIBR</name>
<dbReference type="Gene3D" id="3.40.50.10490">
    <property type="entry name" value="Glucose-6-phosphate isomerase like protein, domain 1"/>
    <property type="match status" value="2"/>
</dbReference>
<dbReference type="GO" id="GO:0048029">
    <property type="term" value="F:monosaccharide binding"/>
    <property type="evidence" value="ECO:0007669"/>
    <property type="project" value="TreeGrafter"/>
</dbReference>
<dbReference type="HAMAP" id="MF_00473">
    <property type="entry name" value="G6P_isomerase"/>
    <property type="match status" value="1"/>
</dbReference>
<dbReference type="RefSeq" id="WP_048610687.1">
    <property type="nucleotide sequence ID" value="NZ_AP025476.1"/>
</dbReference>
<evidence type="ECO:0000313" key="9">
    <source>
        <dbReference type="EMBL" id="CDT20973.1"/>
    </source>
</evidence>
<keyword evidence="5 7" id="KW-0413">Isomerase</keyword>
<dbReference type="UniPathway" id="UPA00109">
    <property type="reaction ID" value="UER00181"/>
</dbReference>
<evidence type="ECO:0000256" key="8">
    <source>
        <dbReference type="RuleBase" id="RU000612"/>
    </source>
</evidence>
<feature type="active site" evidence="7">
    <location>
        <position position="387"/>
    </location>
</feature>
<evidence type="ECO:0000256" key="3">
    <source>
        <dbReference type="ARBA" id="ARBA00022432"/>
    </source>
</evidence>
<dbReference type="InterPro" id="IPR001672">
    <property type="entry name" value="G6P_Isomerase"/>
</dbReference>
<dbReference type="PANTHER" id="PTHR11469">
    <property type="entry name" value="GLUCOSE-6-PHOSPHATE ISOMERASE"/>
    <property type="match status" value="1"/>
</dbReference>
<feature type="active site" evidence="7">
    <location>
        <position position="515"/>
    </location>
</feature>
<keyword evidence="11" id="KW-1185">Reference proteome</keyword>
<dbReference type="InterPro" id="IPR035482">
    <property type="entry name" value="SIS_PGI_2"/>
</dbReference>
<dbReference type="GO" id="GO:0097367">
    <property type="term" value="F:carbohydrate derivative binding"/>
    <property type="evidence" value="ECO:0007669"/>
    <property type="project" value="InterPro"/>
</dbReference>
<dbReference type="GO" id="GO:0004347">
    <property type="term" value="F:glucose-6-phosphate isomerase activity"/>
    <property type="evidence" value="ECO:0007669"/>
    <property type="project" value="UniProtKB-UniRule"/>
</dbReference>
<dbReference type="FunFam" id="3.40.50.10490:FF:000004">
    <property type="entry name" value="Glucose-6-phosphate isomerase"/>
    <property type="match status" value="1"/>
</dbReference>
<proteinExistence type="inferred from homology"/>
<dbReference type="GO" id="GO:0051156">
    <property type="term" value="P:glucose 6-phosphate metabolic process"/>
    <property type="evidence" value="ECO:0007669"/>
    <property type="project" value="TreeGrafter"/>
</dbReference>
<dbReference type="PROSITE" id="PS51463">
    <property type="entry name" value="P_GLUCOSE_ISOMERASE_3"/>
    <property type="match status" value="1"/>
</dbReference>
<feature type="active site" description="Proton donor" evidence="7">
    <location>
        <position position="356"/>
    </location>
</feature>
<accession>A0A0T7DRT4</accession>
<evidence type="ECO:0000256" key="4">
    <source>
        <dbReference type="ARBA" id="ARBA00023152"/>
    </source>
</evidence>
<comment type="pathway">
    <text evidence="1 7 8">Carbohydrate degradation; glycolysis; D-glyceraldehyde 3-phosphate and glycerone phosphate from D-glucose: step 2/4.</text>
</comment>
<dbReference type="CDD" id="cd05016">
    <property type="entry name" value="SIS_PGI_2"/>
    <property type="match status" value="1"/>
</dbReference>
<dbReference type="Pfam" id="PF00342">
    <property type="entry name" value="PGI"/>
    <property type="match status" value="1"/>
</dbReference>
<dbReference type="AlphaFoldDB" id="A0A0T7DRT4"/>
<evidence type="ECO:0000256" key="2">
    <source>
        <dbReference type="ARBA" id="ARBA00006604"/>
    </source>
</evidence>
<keyword evidence="4 7" id="KW-0324">Glycolysis</keyword>
<evidence type="ECO:0000313" key="12">
    <source>
        <dbReference type="Proteomes" id="UP000049495"/>
    </source>
</evidence>
<dbReference type="PANTHER" id="PTHR11469:SF1">
    <property type="entry name" value="GLUCOSE-6-PHOSPHATE ISOMERASE"/>
    <property type="match status" value="1"/>
</dbReference>
<reference evidence="10 11" key="2">
    <citation type="submission" date="2014-06" db="EMBL/GenBank/DDBJ databases">
        <authorList>
            <person name="Le Roux F."/>
        </authorList>
    </citation>
    <scope>NUCLEOTIDE SEQUENCE</scope>
    <source>
        <strain evidence="9 11">J5-4</strain>
        <strain evidence="10">J5-5</strain>
    </source>
</reference>
<dbReference type="InterPro" id="IPR023096">
    <property type="entry name" value="G6P_Isomerase_C"/>
</dbReference>
<sequence length="550" mass="61048">MLKNINPTHTQAWKALTAHFESAQDMDMKELFAQDAKRFESFSTRFGSDILVDYSKNLIDAETMQHLFALANETEVKSAIEAMFGGDAINKTEGRSVLHTALRNRSDNPVMVDGKDVMPAVNAVLAKMELFTHRIVSGEWKGYTGKEITDVVNIGIGGSDLGPYMVTEALTPYKTRLNMHFVSNVDGTHIVETLKPLNPETTLFLVASKTFTTQETMTNAHSARDWFLAEAGDNAHVAKHFAALSTNATAVAEFGIDTDNMFEFWDWVGGRYSLWSAIGLSISLSVGFDNFVELLEGAHEMDNHFASTEFESNIPVILALIGIWYNNFHGAESEAILPYDQYMHRFAAYFQQGNMESNGKFVDREGNPVEYQTGPIIWGEPGTNGQHAFYQLIHQGTKLIPSDFIAPAISHNPASDHHQKLMSNFFAQTEALAFGKTKETVEAEFLAAGKTAEEVAELVPFKVFEGNRPTNSILVKQINPRSLGNLIAMYEHKIFVQGVIWNIFSFDQWGVELGKQLANQILPELADDAQVTSHDSSTNGLINAFKALKA</sequence>
<evidence type="ECO:0000256" key="5">
    <source>
        <dbReference type="ARBA" id="ARBA00023235"/>
    </source>
</evidence>
<dbReference type="GO" id="GO:0006094">
    <property type="term" value="P:gluconeogenesis"/>
    <property type="evidence" value="ECO:0007669"/>
    <property type="project" value="UniProtKB-UniRule"/>
</dbReference>
<evidence type="ECO:0000256" key="6">
    <source>
        <dbReference type="ARBA" id="ARBA00029321"/>
    </source>
</evidence>
<dbReference type="Proteomes" id="UP000049495">
    <property type="component" value="Unassembled WGS sequence"/>
</dbReference>
<reference evidence="12" key="1">
    <citation type="submission" date="2014-06" db="EMBL/GenBank/DDBJ databases">
        <authorList>
            <person name="Le Roux Frederique"/>
        </authorList>
    </citation>
    <scope>NUCLEOTIDE SEQUENCE [LARGE SCALE GENOMIC DNA]</scope>
    <source>
        <strain evidence="12">J5-5</strain>
    </source>
</reference>
<dbReference type="GeneID" id="93898775"/>
<organism evidence="10 12">
    <name type="scientific">Vibrio crassostreae</name>
    <dbReference type="NCBI Taxonomy" id="246167"/>
    <lineage>
        <taxon>Bacteria</taxon>
        <taxon>Pseudomonadati</taxon>
        <taxon>Pseudomonadota</taxon>
        <taxon>Gammaproteobacteria</taxon>
        <taxon>Vibrionales</taxon>
        <taxon>Vibrionaceae</taxon>
        <taxon>Vibrio</taxon>
    </lineage>
</organism>
<dbReference type="EC" id="5.3.1.9" evidence="7"/>
<dbReference type="UniPathway" id="UPA00138"/>
<dbReference type="FunFam" id="1.10.1390.10:FF:000001">
    <property type="entry name" value="Glucose-6-phosphate isomerase"/>
    <property type="match status" value="1"/>
</dbReference>
<comment type="catalytic activity">
    <reaction evidence="6 7 8">
        <text>alpha-D-glucose 6-phosphate = beta-D-fructose 6-phosphate</text>
        <dbReference type="Rhea" id="RHEA:11816"/>
        <dbReference type="ChEBI" id="CHEBI:57634"/>
        <dbReference type="ChEBI" id="CHEBI:58225"/>
        <dbReference type="EC" id="5.3.1.9"/>
    </reaction>
</comment>
<evidence type="ECO:0000313" key="10">
    <source>
        <dbReference type="EMBL" id="CDT69984.1"/>
    </source>
</evidence>
<dbReference type="GO" id="GO:0005829">
    <property type="term" value="C:cytosol"/>
    <property type="evidence" value="ECO:0007669"/>
    <property type="project" value="TreeGrafter"/>
</dbReference>
<evidence type="ECO:0000256" key="7">
    <source>
        <dbReference type="HAMAP-Rule" id="MF_00473"/>
    </source>
</evidence>
<dbReference type="EMBL" id="CCJV01000144">
    <property type="protein sequence ID" value="CDT69984.1"/>
    <property type="molecule type" value="Genomic_DNA"/>
</dbReference>
<comment type="function">
    <text evidence="7">Catalyzes the reversible isomerization of glucose-6-phosphate to fructose-6-phosphate.</text>
</comment>
<dbReference type="SUPFAM" id="SSF53697">
    <property type="entry name" value="SIS domain"/>
    <property type="match status" value="1"/>
</dbReference>
<dbReference type="PROSITE" id="PS00765">
    <property type="entry name" value="P_GLUCOSE_ISOMERASE_1"/>
    <property type="match status" value="1"/>
</dbReference>
<dbReference type="OrthoDB" id="140919at2"/>
<dbReference type="PRINTS" id="PR00662">
    <property type="entry name" value="G6PISOMERASE"/>
</dbReference>
<dbReference type="Proteomes" id="UP000049077">
    <property type="component" value="Unassembled WGS sequence"/>
</dbReference>
<dbReference type="NCBIfam" id="NF001211">
    <property type="entry name" value="PRK00179.1"/>
    <property type="match status" value="1"/>
</dbReference>
<dbReference type="InterPro" id="IPR018189">
    <property type="entry name" value="Phosphoglucose_isomerase_CS"/>
</dbReference>
<comment type="caution">
    <text evidence="10">The sequence shown here is derived from an EMBL/GenBank/DDBJ whole genome shotgun (WGS) entry which is preliminary data.</text>
</comment>
<keyword evidence="3 7" id="KW-0312">Gluconeogenesis</keyword>
<dbReference type="EMBL" id="CCJX01000074">
    <property type="protein sequence ID" value="CDT20973.1"/>
    <property type="molecule type" value="Genomic_DNA"/>
</dbReference>
<gene>
    <name evidence="7 10" type="primary">pgi</name>
    <name evidence="9" type="ORF">VCR4J5_1650010</name>
    <name evidence="10" type="ORF">VCR5J5_80027</name>
</gene>
<dbReference type="GO" id="GO:0006096">
    <property type="term" value="P:glycolytic process"/>
    <property type="evidence" value="ECO:0007669"/>
    <property type="project" value="UniProtKB-UniRule"/>
</dbReference>
<comment type="subcellular location">
    <subcellularLocation>
        <location evidence="7">Cytoplasm</location>
    </subcellularLocation>
</comment>
<protein>
    <recommendedName>
        <fullName evidence="7">Glucose-6-phosphate isomerase</fullName>
        <shortName evidence="7">GPI</shortName>
        <ecNumber evidence="7">5.3.1.9</ecNumber>
    </recommendedName>
    <alternativeName>
        <fullName evidence="7">Phosphoglucose isomerase</fullName>
        <shortName evidence="7">PGI</shortName>
    </alternativeName>
    <alternativeName>
        <fullName evidence="7">Phosphohexose isomerase</fullName>
        <shortName evidence="7">PHI</shortName>
    </alternativeName>
</protein>
<evidence type="ECO:0000256" key="1">
    <source>
        <dbReference type="ARBA" id="ARBA00004926"/>
    </source>
</evidence>
<comment type="pathway">
    <text evidence="7">Carbohydrate biosynthesis; gluconeogenesis.</text>
</comment>
<dbReference type="InterPro" id="IPR035476">
    <property type="entry name" value="SIS_PGI_1"/>
</dbReference>
<dbReference type="PROSITE" id="PS00174">
    <property type="entry name" value="P_GLUCOSE_ISOMERASE_2"/>
    <property type="match status" value="1"/>
</dbReference>
<keyword evidence="7" id="KW-0963">Cytoplasm</keyword>
<dbReference type="InterPro" id="IPR046348">
    <property type="entry name" value="SIS_dom_sf"/>
</dbReference>
<comment type="similarity">
    <text evidence="2 7 8">Belongs to the GPI family.</text>
</comment>